<dbReference type="AlphaFoldDB" id="A0AAV8VY23"/>
<accession>A0AAV8VY23</accession>
<evidence type="ECO:0008006" key="3">
    <source>
        <dbReference type="Google" id="ProtNLM"/>
    </source>
</evidence>
<evidence type="ECO:0000313" key="2">
    <source>
        <dbReference type="Proteomes" id="UP001159042"/>
    </source>
</evidence>
<dbReference type="EMBL" id="JANEYG010000020">
    <property type="protein sequence ID" value="KAJ8919228.1"/>
    <property type="molecule type" value="Genomic_DNA"/>
</dbReference>
<organism evidence="1 2">
    <name type="scientific">Exocentrus adspersus</name>
    <dbReference type="NCBI Taxonomy" id="1586481"/>
    <lineage>
        <taxon>Eukaryota</taxon>
        <taxon>Metazoa</taxon>
        <taxon>Ecdysozoa</taxon>
        <taxon>Arthropoda</taxon>
        <taxon>Hexapoda</taxon>
        <taxon>Insecta</taxon>
        <taxon>Pterygota</taxon>
        <taxon>Neoptera</taxon>
        <taxon>Endopterygota</taxon>
        <taxon>Coleoptera</taxon>
        <taxon>Polyphaga</taxon>
        <taxon>Cucujiformia</taxon>
        <taxon>Chrysomeloidea</taxon>
        <taxon>Cerambycidae</taxon>
        <taxon>Lamiinae</taxon>
        <taxon>Acanthocinini</taxon>
        <taxon>Exocentrus</taxon>
    </lineage>
</organism>
<reference evidence="1 2" key="1">
    <citation type="journal article" date="2023" name="Insect Mol. Biol.">
        <title>Genome sequencing provides insights into the evolution of gene families encoding plant cell wall-degrading enzymes in longhorned beetles.</title>
        <authorList>
            <person name="Shin N.R."/>
            <person name="Okamura Y."/>
            <person name="Kirsch R."/>
            <person name="Pauchet Y."/>
        </authorList>
    </citation>
    <scope>NUCLEOTIDE SEQUENCE [LARGE SCALE GENOMIC DNA]</scope>
    <source>
        <strain evidence="1">EAD_L_NR</strain>
    </source>
</reference>
<dbReference type="Gene3D" id="2.60.40.1930">
    <property type="match status" value="1"/>
</dbReference>
<dbReference type="Proteomes" id="UP001159042">
    <property type="component" value="Unassembled WGS sequence"/>
</dbReference>
<gene>
    <name evidence="1" type="ORF">NQ315_012216</name>
</gene>
<proteinExistence type="predicted"/>
<sequence length="234" mass="26030">MYLKSRRRGRVQRKSSALRLSFWVLALDHDLQIASGSIGSISVKDPAGTKVALWDQIALDEGIDRVKSFALPLSEYVRSGRWLVHVEVESTEFSTPIEVAPGVGNGLPDVAVAEEHYVELRFGREMRRRYKPGLPFSGKVEAMSTEKSVRVRVKVYDNTTSIYSQDIEISNGEGTFVVPAILADSDVIALQFVSGKTLHNNKLLGKPCEVPTLLITLDKGVINYAFKDKDDKTY</sequence>
<name>A0AAV8VY23_9CUCU</name>
<comment type="caution">
    <text evidence="1">The sequence shown here is derived from an EMBL/GenBank/DDBJ whole genome shotgun (WGS) entry which is preliminary data.</text>
</comment>
<keyword evidence="2" id="KW-1185">Reference proteome</keyword>
<protein>
    <recommendedName>
        <fullName evidence="3">Macroglobulin domain-containing protein</fullName>
    </recommendedName>
</protein>
<evidence type="ECO:0000313" key="1">
    <source>
        <dbReference type="EMBL" id="KAJ8919228.1"/>
    </source>
</evidence>